<evidence type="ECO:0000259" key="5">
    <source>
        <dbReference type="Pfam" id="PF08386"/>
    </source>
</evidence>
<comment type="similarity">
    <text evidence="1">Belongs to the peptidase S33 family.</text>
</comment>
<evidence type="ECO:0000256" key="1">
    <source>
        <dbReference type="ARBA" id="ARBA00010088"/>
    </source>
</evidence>
<feature type="transmembrane region" description="Helical" evidence="3">
    <location>
        <begin position="33"/>
        <end position="51"/>
    </location>
</feature>
<sequence length="615" mass="67440">MGYRENKVQKGSPALLLTDYSTPQRGAFHRSRALLKHACLIIVLYGIHALWSTGFQACGLIRAISTVRSEEPEFDWFSLDPSTEITWSSCFSEYKCARLILPLDYLSPPGYGPNVTLALQMLPATDTENYRGTILINPGGPGGSGTDLVRRRGKDISRIAGGSFDVLGFDPRGTGASTPSAQCFDSQSQHKIWDLQGGDRMLNLTDGSIPFARARQAAIGRRCEEVLGGNGKESENGTAAEWGAGRFMSTASVATDMLEITQRLGEDKLKYWGFSYGSILGQYFSAMYPDKVGRVVIDGVFDGYNYLGALWNSNLVDTDAVWQSFFMFCHQAGSSKCPLYESSVDKIQNRVNSILSSLIDQPLVVPFTSTGPFVLTEKALHTYAFRASYSPVINFPSLAELFVSVERNNQTALSELSSKFDTYACSCTDTPQWLTDHEALHVISCGDGDPYQFSADGFHDWFTNLTAISQFAAPIWGNAYLRCAEWRVRPKWRYTGPLAAENTSNPVLLVSPAYDTVCPLTDARAVHARYGGSGLLVQNSYGHCSLAAPSLCTAKHLRAYFENGTLPKEGTVCEPDELPFVGTVNHDVHAMSTEDKELLDALRGMAEEVPSFGLV</sequence>
<accession>A0A2H3JWT2</accession>
<keyword evidence="2 6" id="KW-0378">Hydrolase</keyword>
<feature type="domain" description="AB hydrolase-1" evidence="4">
    <location>
        <begin position="133"/>
        <end position="305"/>
    </location>
</feature>
<dbReference type="STRING" id="742152.A0A2H3JWT2"/>
<dbReference type="GO" id="GO:0016787">
    <property type="term" value="F:hydrolase activity"/>
    <property type="evidence" value="ECO:0007669"/>
    <property type="project" value="UniProtKB-KW"/>
</dbReference>
<gene>
    <name evidence="6" type="ORF">WOLCODRAFT_139009</name>
</gene>
<keyword evidence="7" id="KW-1185">Reference proteome</keyword>
<dbReference type="InterPro" id="IPR051601">
    <property type="entry name" value="Serine_prot/Carboxylest_S33"/>
</dbReference>
<keyword evidence="3" id="KW-1133">Transmembrane helix</keyword>
<dbReference type="AlphaFoldDB" id="A0A2H3JWT2"/>
<dbReference type="Gene3D" id="3.40.50.1820">
    <property type="entry name" value="alpha/beta hydrolase"/>
    <property type="match status" value="1"/>
</dbReference>
<evidence type="ECO:0000259" key="4">
    <source>
        <dbReference type="Pfam" id="PF00561"/>
    </source>
</evidence>
<proteinExistence type="inferred from homology"/>
<dbReference type="InterPro" id="IPR000073">
    <property type="entry name" value="AB_hydrolase_1"/>
</dbReference>
<dbReference type="InterPro" id="IPR013595">
    <property type="entry name" value="Pept_S33_TAP-like_C"/>
</dbReference>
<dbReference type="OMA" id="CAEWRVR"/>
<dbReference type="Proteomes" id="UP000218811">
    <property type="component" value="Unassembled WGS sequence"/>
</dbReference>
<reference evidence="6 7" key="1">
    <citation type="journal article" date="2012" name="Science">
        <title>The Paleozoic origin of enzymatic lignin decomposition reconstructed from 31 fungal genomes.</title>
        <authorList>
            <person name="Floudas D."/>
            <person name="Binder M."/>
            <person name="Riley R."/>
            <person name="Barry K."/>
            <person name="Blanchette R.A."/>
            <person name="Henrissat B."/>
            <person name="Martinez A.T."/>
            <person name="Otillar R."/>
            <person name="Spatafora J.W."/>
            <person name="Yadav J.S."/>
            <person name="Aerts A."/>
            <person name="Benoit I."/>
            <person name="Boyd A."/>
            <person name="Carlson A."/>
            <person name="Copeland A."/>
            <person name="Coutinho P.M."/>
            <person name="de Vries R.P."/>
            <person name="Ferreira P."/>
            <person name="Findley K."/>
            <person name="Foster B."/>
            <person name="Gaskell J."/>
            <person name="Glotzer D."/>
            <person name="Gorecki P."/>
            <person name="Heitman J."/>
            <person name="Hesse C."/>
            <person name="Hori C."/>
            <person name="Igarashi K."/>
            <person name="Jurgens J.A."/>
            <person name="Kallen N."/>
            <person name="Kersten P."/>
            <person name="Kohler A."/>
            <person name="Kuees U."/>
            <person name="Kumar T.K.A."/>
            <person name="Kuo A."/>
            <person name="LaButti K."/>
            <person name="Larrondo L.F."/>
            <person name="Lindquist E."/>
            <person name="Ling A."/>
            <person name="Lombard V."/>
            <person name="Lucas S."/>
            <person name="Lundell T."/>
            <person name="Martin R."/>
            <person name="McLaughlin D.J."/>
            <person name="Morgenstern I."/>
            <person name="Morin E."/>
            <person name="Murat C."/>
            <person name="Nagy L.G."/>
            <person name="Nolan M."/>
            <person name="Ohm R.A."/>
            <person name="Patyshakuliyeva A."/>
            <person name="Rokas A."/>
            <person name="Ruiz-Duenas F.J."/>
            <person name="Sabat G."/>
            <person name="Salamov A."/>
            <person name="Samejima M."/>
            <person name="Schmutz J."/>
            <person name="Slot J.C."/>
            <person name="St John F."/>
            <person name="Stenlid J."/>
            <person name="Sun H."/>
            <person name="Sun S."/>
            <person name="Syed K."/>
            <person name="Tsang A."/>
            <person name="Wiebenga A."/>
            <person name="Young D."/>
            <person name="Pisabarro A."/>
            <person name="Eastwood D.C."/>
            <person name="Martin F."/>
            <person name="Cullen D."/>
            <person name="Grigoriev I.V."/>
            <person name="Hibbett D.S."/>
        </authorList>
    </citation>
    <scope>NUCLEOTIDE SEQUENCE [LARGE SCALE GENOMIC DNA]</scope>
    <source>
        <strain evidence="6 7">MD-104</strain>
    </source>
</reference>
<organism evidence="6 7">
    <name type="scientific">Wolfiporia cocos (strain MD-104)</name>
    <name type="common">Brown rot fungus</name>
    <dbReference type="NCBI Taxonomy" id="742152"/>
    <lineage>
        <taxon>Eukaryota</taxon>
        <taxon>Fungi</taxon>
        <taxon>Dikarya</taxon>
        <taxon>Basidiomycota</taxon>
        <taxon>Agaricomycotina</taxon>
        <taxon>Agaricomycetes</taxon>
        <taxon>Polyporales</taxon>
        <taxon>Phaeolaceae</taxon>
        <taxon>Wolfiporia</taxon>
    </lineage>
</organism>
<dbReference type="EMBL" id="KB468157">
    <property type="protein sequence ID" value="PCH44433.1"/>
    <property type="molecule type" value="Genomic_DNA"/>
</dbReference>
<dbReference type="PANTHER" id="PTHR43248:SF25">
    <property type="entry name" value="AB HYDROLASE-1 DOMAIN-CONTAINING PROTEIN-RELATED"/>
    <property type="match status" value="1"/>
</dbReference>
<feature type="domain" description="Peptidase S33 tripeptidyl aminopeptidase-like C-terminal" evidence="5">
    <location>
        <begin position="471"/>
        <end position="573"/>
    </location>
</feature>
<dbReference type="InterPro" id="IPR029058">
    <property type="entry name" value="AB_hydrolase_fold"/>
</dbReference>
<keyword evidence="3" id="KW-0812">Transmembrane</keyword>
<name>A0A2H3JWT2_WOLCO</name>
<evidence type="ECO:0000313" key="7">
    <source>
        <dbReference type="Proteomes" id="UP000218811"/>
    </source>
</evidence>
<dbReference type="PANTHER" id="PTHR43248">
    <property type="entry name" value="2-SUCCINYL-6-HYDROXY-2,4-CYCLOHEXADIENE-1-CARBOXYLATE SYNTHASE"/>
    <property type="match status" value="1"/>
</dbReference>
<dbReference type="Pfam" id="PF00561">
    <property type="entry name" value="Abhydrolase_1"/>
    <property type="match status" value="1"/>
</dbReference>
<evidence type="ECO:0000256" key="3">
    <source>
        <dbReference type="SAM" id="Phobius"/>
    </source>
</evidence>
<keyword evidence="3" id="KW-0472">Membrane</keyword>
<evidence type="ECO:0000256" key="2">
    <source>
        <dbReference type="ARBA" id="ARBA00022801"/>
    </source>
</evidence>
<dbReference type="Pfam" id="PF08386">
    <property type="entry name" value="Abhydrolase_4"/>
    <property type="match status" value="1"/>
</dbReference>
<evidence type="ECO:0000313" key="6">
    <source>
        <dbReference type="EMBL" id="PCH44433.1"/>
    </source>
</evidence>
<dbReference type="SUPFAM" id="SSF53474">
    <property type="entry name" value="alpha/beta-Hydrolases"/>
    <property type="match status" value="1"/>
</dbReference>
<protein>
    <submittedName>
        <fullName evidence="6">Alpha/beta-hydrolase</fullName>
    </submittedName>
</protein>
<dbReference type="OrthoDB" id="425534at2759"/>